<sequence>MTIEKGQMISIRNNLSRSNEEVRKEIYRALGEESGIDVHVHEGIVRLTGVVDTEESLDFIESTVRELPGVDDVENELTVKIVQ</sequence>
<evidence type="ECO:0000313" key="3">
    <source>
        <dbReference type="Proteomes" id="UP001302274"/>
    </source>
</evidence>
<evidence type="ECO:0000259" key="1">
    <source>
        <dbReference type="PROSITE" id="PS50914"/>
    </source>
</evidence>
<evidence type="ECO:0000313" key="2">
    <source>
        <dbReference type="EMBL" id="MEA9357359.1"/>
    </source>
</evidence>
<dbReference type="RefSeq" id="WP_323577339.1">
    <property type="nucleotide sequence ID" value="NZ_JAYGJQ010000002.1"/>
</dbReference>
<dbReference type="Proteomes" id="UP001302274">
    <property type="component" value="Unassembled WGS sequence"/>
</dbReference>
<dbReference type="Pfam" id="PF04972">
    <property type="entry name" value="BON"/>
    <property type="match status" value="1"/>
</dbReference>
<dbReference type="Gene3D" id="3.30.1340.30">
    <property type="match status" value="1"/>
</dbReference>
<dbReference type="EMBL" id="JAYGJQ010000002">
    <property type="protein sequence ID" value="MEA9357359.1"/>
    <property type="molecule type" value="Genomic_DNA"/>
</dbReference>
<organism evidence="2 3">
    <name type="scientific">Bacteriovorax antarcticus</name>
    <dbReference type="NCBI Taxonomy" id="3088717"/>
    <lineage>
        <taxon>Bacteria</taxon>
        <taxon>Pseudomonadati</taxon>
        <taxon>Bdellovibrionota</taxon>
        <taxon>Bacteriovoracia</taxon>
        <taxon>Bacteriovoracales</taxon>
        <taxon>Bacteriovoracaceae</taxon>
        <taxon>Bacteriovorax</taxon>
    </lineage>
</organism>
<dbReference type="InterPro" id="IPR007055">
    <property type="entry name" value="BON_dom"/>
</dbReference>
<keyword evidence="3" id="KW-1185">Reference proteome</keyword>
<reference evidence="2 3" key="1">
    <citation type="submission" date="2023-11" db="EMBL/GenBank/DDBJ databases">
        <title>A Novel Polar Bacteriovorax (B. antarcticus) Isolated from the Biocrust in Antarctica.</title>
        <authorList>
            <person name="Mun W."/>
            <person name="Choi S.Y."/>
            <person name="Mitchell R.J."/>
        </authorList>
    </citation>
    <scope>NUCLEOTIDE SEQUENCE [LARGE SCALE GENOMIC DNA]</scope>
    <source>
        <strain evidence="2 3">PP10</strain>
    </source>
</reference>
<comment type="caution">
    <text evidence="2">The sequence shown here is derived from an EMBL/GenBank/DDBJ whole genome shotgun (WGS) entry which is preliminary data.</text>
</comment>
<protein>
    <submittedName>
        <fullName evidence="2">BON domain-containing protein</fullName>
    </submittedName>
</protein>
<proteinExistence type="predicted"/>
<feature type="domain" description="BON" evidence="1">
    <location>
        <begin position="14"/>
        <end position="81"/>
    </location>
</feature>
<gene>
    <name evidence="2" type="ORF">SHI21_14125</name>
</gene>
<dbReference type="PROSITE" id="PS50914">
    <property type="entry name" value="BON"/>
    <property type="match status" value="1"/>
</dbReference>
<accession>A0ABU5VYG5</accession>
<name>A0ABU5VYG5_9BACT</name>